<dbReference type="Gene3D" id="3.30.390.30">
    <property type="match status" value="1"/>
</dbReference>
<feature type="domain" description="FAD/NAD(P)-binding" evidence="20">
    <location>
        <begin position="5"/>
        <end position="284"/>
    </location>
</feature>
<evidence type="ECO:0000256" key="14">
    <source>
        <dbReference type="ARBA" id="ARBA00023063"/>
    </source>
</evidence>
<comment type="caution">
    <text evidence="22">The sequence shown here is derived from an EMBL/GenBank/DDBJ whole genome shotgun (WGS) entry which is preliminary data.</text>
</comment>
<feature type="domain" description="Nitrite/sulphite reductase 4Fe-4S" evidence="17">
    <location>
        <begin position="624"/>
        <end position="762"/>
    </location>
</feature>
<dbReference type="InterPro" id="IPR045854">
    <property type="entry name" value="NO2/SO3_Rdtase_4Fe4S_sf"/>
</dbReference>
<keyword evidence="13" id="KW-0411">Iron-sulfur</keyword>
<dbReference type="InterPro" id="IPR017121">
    <property type="entry name" value="Nitrite_Rdtase_lsu"/>
</dbReference>
<evidence type="ECO:0000256" key="16">
    <source>
        <dbReference type="PIRNR" id="PIRNR037149"/>
    </source>
</evidence>
<evidence type="ECO:0000256" key="13">
    <source>
        <dbReference type="ARBA" id="ARBA00023014"/>
    </source>
</evidence>
<keyword evidence="12" id="KW-0408">Iron</keyword>
<evidence type="ECO:0000256" key="1">
    <source>
        <dbReference type="ARBA" id="ARBA00001929"/>
    </source>
</evidence>
<dbReference type="NCBIfam" id="TIGR02374">
    <property type="entry name" value="nitri_red_nirB"/>
    <property type="match status" value="1"/>
</dbReference>
<dbReference type="CDD" id="cd19943">
    <property type="entry name" value="NirB_Fer2_BFD-like_1"/>
    <property type="match status" value="1"/>
</dbReference>
<dbReference type="InterPro" id="IPR006067">
    <property type="entry name" value="NO2/SO3_Rdtase_4Fe4S_dom"/>
</dbReference>
<dbReference type="Pfam" id="PF03460">
    <property type="entry name" value="NIR_SIR_ferr"/>
    <property type="match status" value="1"/>
</dbReference>
<evidence type="ECO:0000256" key="5">
    <source>
        <dbReference type="ARBA" id="ARBA00010429"/>
    </source>
</evidence>
<dbReference type="Gene3D" id="3.90.480.20">
    <property type="match status" value="1"/>
</dbReference>
<dbReference type="SUPFAM" id="SSF55124">
    <property type="entry name" value="Nitrite/Sulfite reductase N-terminal domain-like"/>
    <property type="match status" value="1"/>
</dbReference>
<evidence type="ECO:0000256" key="3">
    <source>
        <dbReference type="ARBA" id="ARBA00001974"/>
    </source>
</evidence>
<evidence type="ECO:0000256" key="15">
    <source>
        <dbReference type="ARBA" id="ARBA00034078"/>
    </source>
</evidence>
<keyword evidence="14 16" id="KW-0534">Nitrate assimilation</keyword>
<dbReference type="PANTHER" id="PTHR43809:SF1">
    <property type="entry name" value="NITRITE REDUCTASE (NADH) LARGE SUBUNIT"/>
    <property type="match status" value="1"/>
</dbReference>
<feature type="domain" description="BFD-like [2Fe-2S]-binding" evidence="19">
    <location>
        <begin position="481"/>
        <end position="529"/>
    </location>
</feature>
<keyword evidence="11" id="KW-0560">Oxidoreductase</keyword>
<keyword evidence="8" id="KW-0001">2Fe-2S</keyword>
<evidence type="ECO:0000256" key="7">
    <source>
        <dbReference type="ARBA" id="ARBA00022630"/>
    </source>
</evidence>
<evidence type="ECO:0000256" key="10">
    <source>
        <dbReference type="ARBA" id="ARBA00022827"/>
    </source>
</evidence>
<dbReference type="Gene3D" id="3.50.50.60">
    <property type="entry name" value="FAD/NAD(P)-binding domain"/>
    <property type="match status" value="2"/>
</dbReference>
<dbReference type="InterPro" id="IPR041575">
    <property type="entry name" value="Rubredoxin_C"/>
</dbReference>
<keyword evidence="7 16" id="KW-0285">Flavoprotein</keyword>
<keyword evidence="6" id="KW-0349">Heme</keyword>
<dbReference type="Pfam" id="PF07992">
    <property type="entry name" value="Pyr_redox_2"/>
    <property type="match status" value="1"/>
</dbReference>
<organism evidence="22 23">
    <name type="scientific">Halobacillus seohaensis</name>
    <dbReference type="NCBI Taxonomy" id="447421"/>
    <lineage>
        <taxon>Bacteria</taxon>
        <taxon>Bacillati</taxon>
        <taxon>Bacillota</taxon>
        <taxon>Bacilli</taxon>
        <taxon>Bacillales</taxon>
        <taxon>Bacillaceae</taxon>
        <taxon>Halobacillus</taxon>
    </lineage>
</organism>
<comment type="similarity">
    <text evidence="5">Belongs to the nitrite and sulfite reductase 4Fe-4S domain family.</text>
</comment>
<keyword evidence="10 16" id="KW-0274">FAD</keyword>
<comment type="cofactor">
    <cofactor evidence="3 16">
        <name>FAD</name>
        <dbReference type="ChEBI" id="CHEBI:57692"/>
    </cofactor>
</comment>
<protein>
    <submittedName>
        <fullName evidence="22">Nitrite reductase large subunit NirB</fullName>
    </submittedName>
</protein>
<dbReference type="InterPro" id="IPR007419">
    <property type="entry name" value="BFD-like_2Fe2S-bd_dom"/>
</dbReference>
<feature type="domain" description="NADH-rubredoxin oxidoreductase C-terminal" evidence="21">
    <location>
        <begin position="317"/>
        <end position="384"/>
    </location>
</feature>
<keyword evidence="9" id="KW-0479">Metal-binding</keyword>
<sequence>MGKQKLVVIGNGMAGIRCVENILKEDSDAFDITIFGSEPHTSYSRILLSSVLQGETSFEDIVINSYSWYEQNNIELFTGETVVEIDRTQKLLKTDQTRKISYDKLIIATGSSPFILPIEGAGKEGVITFRNIEDCEKMIETSKSHRKAVVIGGGLLGLEAARGLLNLGMEVNVVHISESIMERQLDTEASNLLQEQLEAQGMNFLLEKASVEIFGEKRVEGIRFKDGSKVDTDLVVMAAGVRPNVQLAQSSGIETNRGILVDDVLQTSIPDIYAVGECAEHEGTVYGLVQPLYEQGEILAQHLCSKEPSGYQGSLLSTQLKISGVDVFSVGQITSGPDMKTIHYHNEVEATYKKVIFKGNKAVGAVMFGDTQDGPRMLDAIVKKKVLSDQDKASLLETSDPGDSVVAFYPMNEQICTCNSVNKGTIIQAVQEENLSTVEEVKQCTKASSSCGGCKPVVSNLLAYIHSDQFSEGGVGETSLCSCTRLTEDELVEQIQLQNLTNVQEIMIKLEWKTENGCPTCRLALDYYLGMINPGHEEKADHLFVNERKNAAVQGDGRYAVVPQLYGGAIDVEQLRNIMNVADKYPLERIAIASDQRIHLLGVSKEDLTNVWNELNMPLRSPDGNRIETIKTNIGGHICRCEKQSSLELAQDIERKTELLRTPYRIKIGISSCLHNGAGSTSKDVGALKVDGRWEIYIGGSSGRNVREGQLLCVVDNDKQAERMMLGCIQYYRKSARYLERTWQWVERLGLVHIREALFDQELCDHLLETLEEDVVQKRTQLVNI</sequence>
<feature type="domain" description="Nitrite/Sulfite reductase ferredoxin-like" evidence="18">
    <location>
        <begin position="554"/>
        <end position="616"/>
    </location>
</feature>
<dbReference type="PRINTS" id="PR00411">
    <property type="entry name" value="PNDRDTASEI"/>
</dbReference>
<evidence type="ECO:0000256" key="4">
    <source>
        <dbReference type="ARBA" id="ARBA00005096"/>
    </source>
</evidence>
<dbReference type="Pfam" id="PF01077">
    <property type="entry name" value="NIR_SIR"/>
    <property type="match status" value="1"/>
</dbReference>
<dbReference type="PIRSF" id="PIRSF037149">
    <property type="entry name" value="NirB"/>
    <property type="match status" value="1"/>
</dbReference>
<dbReference type="InterPro" id="IPR041854">
    <property type="entry name" value="BFD-like_2Fe2S-bd_dom_sf"/>
</dbReference>
<comment type="cofactor">
    <cofactor evidence="2">
        <name>[4Fe-4S] cluster</name>
        <dbReference type="ChEBI" id="CHEBI:49883"/>
    </cofactor>
</comment>
<reference evidence="23" key="1">
    <citation type="journal article" date="2019" name="Int. J. Syst. Evol. Microbiol.">
        <title>The Global Catalogue of Microorganisms (GCM) 10K type strain sequencing project: providing services to taxonomists for standard genome sequencing and annotation.</title>
        <authorList>
            <consortium name="The Broad Institute Genomics Platform"/>
            <consortium name="The Broad Institute Genome Sequencing Center for Infectious Disease"/>
            <person name="Wu L."/>
            <person name="Ma J."/>
        </authorList>
    </citation>
    <scope>NUCLEOTIDE SEQUENCE [LARGE SCALE GENOMIC DNA]</scope>
    <source>
        <strain evidence="23">CGMCC 4.1621</strain>
    </source>
</reference>
<dbReference type="InterPro" id="IPR036188">
    <property type="entry name" value="FAD/NAD-bd_sf"/>
</dbReference>
<dbReference type="InterPro" id="IPR005117">
    <property type="entry name" value="NiRdtase/SiRdtase_haem-b_fer"/>
</dbReference>
<evidence type="ECO:0000256" key="6">
    <source>
        <dbReference type="ARBA" id="ARBA00022617"/>
    </source>
</evidence>
<name>A0ABW2ENP8_9BACI</name>
<dbReference type="PANTHER" id="PTHR43809">
    <property type="entry name" value="NITRITE REDUCTASE (NADH) LARGE SUBUNIT"/>
    <property type="match status" value="1"/>
</dbReference>
<dbReference type="SUPFAM" id="SSF51905">
    <property type="entry name" value="FAD/NAD(P)-binding domain"/>
    <property type="match status" value="2"/>
</dbReference>
<dbReference type="EMBL" id="JBHSZV010000029">
    <property type="protein sequence ID" value="MFC7062551.1"/>
    <property type="molecule type" value="Genomic_DNA"/>
</dbReference>
<evidence type="ECO:0000256" key="11">
    <source>
        <dbReference type="ARBA" id="ARBA00023002"/>
    </source>
</evidence>
<evidence type="ECO:0000259" key="19">
    <source>
        <dbReference type="Pfam" id="PF04324"/>
    </source>
</evidence>
<dbReference type="InterPro" id="IPR012744">
    <property type="entry name" value="Nitri_red_NirB"/>
</dbReference>
<evidence type="ECO:0000259" key="17">
    <source>
        <dbReference type="Pfam" id="PF01077"/>
    </source>
</evidence>
<comment type="cofactor">
    <cofactor evidence="1">
        <name>siroheme</name>
        <dbReference type="ChEBI" id="CHEBI:60052"/>
    </cofactor>
</comment>
<gene>
    <name evidence="22" type="primary">nirB</name>
    <name evidence="22" type="ORF">ACFQIC_11855</name>
</gene>
<dbReference type="Gene3D" id="1.10.10.1100">
    <property type="entry name" value="BFD-like [2Fe-2S]-binding domain"/>
    <property type="match status" value="1"/>
</dbReference>
<dbReference type="InterPro" id="IPR052034">
    <property type="entry name" value="NasD-like"/>
</dbReference>
<dbReference type="InterPro" id="IPR016156">
    <property type="entry name" value="FAD/NAD-linked_Rdtase_dimer_sf"/>
</dbReference>
<evidence type="ECO:0000256" key="9">
    <source>
        <dbReference type="ARBA" id="ARBA00022723"/>
    </source>
</evidence>
<evidence type="ECO:0000259" key="20">
    <source>
        <dbReference type="Pfam" id="PF07992"/>
    </source>
</evidence>
<comment type="pathway">
    <text evidence="4">Nitrogen metabolism; nitrate reduction (assimilation).</text>
</comment>
<dbReference type="Pfam" id="PF18267">
    <property type="entry name" value="Rubredoxin_C"/>
    <property type="match status" value="1"/>
</dbReference>
<dbReference type="Pfam" id="PF04324">
    <property type="entry name" value="Fer2_BFD"/>
    <property type="match status" value="2"/>
</dbReference>
<dbReference type="Proteomes" id="UP001596410">
    <property type="component" value="Unassembled WGS sequence"/>
</dbReference>
<dbReference type="InterPro" id="IPR036136">
    <property type="entry name" value="Nit/Sulf_reduc_fer-like_dom_sf"/>
</dbReference>
<evidence type="ECO:0000256" key="12">
    <source>
        <dbReference type="ARBA" id="ARBA00023004"/>
    </source>
</evidence>
<evidence type="ECO:0000259" key="21">
    <source>
        <dbReference type="Pfam" id="PF18267"/>
    </source>
</evidence>
<dbReference type="Gene3D" id="3.30.413.10">
    <property type="entry name" value="Sulfite Reductase Hemoprotein, domain 1"/>
    <property type="match status" value="1"/>
</dbReference>
<accession>A0ABW2ENP8</accession>
<dbReference type="PRINTS" id="PR00368">
    <property type="entry name" value="FADPNR"/>
</dbReference>
<dbReference type="RefSeq" id="WP_204712078.1">
    <property type="nucleotide sequence ID" value="NZ_JBHSZV010000029.1"/>
</dbReference>
<dbReference type="CDD" id="cd19944">
    <property type="entry name" value="NirB_Fer2_BFD-like_2"/>
    <property type="match status" value="1"/>
</dbReference>
<evidence type="ECO:0000313" key="22">
    <source>
        <dbReference type="EMBL" id="MFC7062551.1"/>
    </source>
</evidence>
<dbReference type="InterPro" id="IPR023753">
    <property type="entry name" value="FAD/NAD-binding_dom"/>
</dbReference>
<comment type="cofactor">
    <cofactor evidence="15">
        <name>[2Fe-2S] cluster</name>
        <dbReference type="ChEBI" id="CHEBI:190135"/>
    </cofactor>
</comment>
<proteinExistence type="inferred from homology"/>
<evidence type="ECO:0000256" key="8">
    <source>
        <dbReference type="ARBA" id="ARBA00022714"/>
    </source>
</evidence>
<evidence type="ECO:0000259" key="18">
    <source>
        <dbReference type="Pfam" id="PF03460"/>
    </source>
</evidence>
<evidence type="ECO:0000313" key="23">
    <source>
        <dbReference type="Proteomes" id="UP001596410"/>
    </source>
</evidence>
<keyword evidence="23" id="KW-1185">Reference proteome</keyword>
<dbReference type="SUPFAM" id="SSF56014">
    <property type="entry name" value="Nitrite and sulphite reductase 4Fe-4S domain-like"/>
    <property type="match status" value="1"/>
</dbReference>
<feature type="domain" description="BFD-like [2Fe-2S]-binding" evidence="19">
    <location>
        <begin position="415"/>
        <end position="463"/>
    </location>
</feature>
<evidence type="ECO:0000256" key="2">
    <source>
        <dbReference type="ARBA" id="ARBA00001966"/>
    </source>
</evidence>